<sequence length="138" mass="15030">MDRSGQKKMAGRPIRVCNGGRESVCPSARSSGSFHDQFESGDPGMRSAWFCGVWRLWLIPRNCLSKSLLRLFASPRETDQNSDRFSAFCTGYGIEPSVDGSVMTRPSVDGSMMTGPRLVLDGGKVLLTGYGAVKPSVY</sequence>
<dbReference type="EMBL" id="QGKX02001621">
    <property type="protein sequence ID" value="KAF3500528.1"/>
    <property type="molecule type" value="Genomic_DNA"/>
</dbReference>
<comment type="caution">
    <text evidence="1">The sequence shown here is derived from an EMBL/GenBank/DDBJ whole genome shotgun (WGS) entry which is preliminary data.</text>
</comment>
<protein>
    <submittedName>
        <fullName evidence="1">Uncharacterized protein</fullName>
    </submittedName>
</protein>
<reference evidence="1" key="1">
    <citation type="submission" date="2019-12" db="EMBL/GenBank/DDBJ databases">
        <title>Genome sequencing and annotation of Brassica cretica.</title>
        <authorList>
            <person name="Studholme D.J."/>
            <person name="Sarris P."/>
        </authorList>
    </citation>
    <scope>NUCLEOTIDE SEQUENCE</scope>
    <source>
        <strain evidence="1">PFS-109/04</strain>
        <tissue evidence="1">Leaf</tissue>
    </source>
</reference>
<dbReference type="Proteomes" id="UP000712600">
    <property type="component" value="Unassembled WGS sequence"/>
</dbReference>
<evidence type="ECO:0000313" key="2">
    <source>
        <dbReference type="Proteomes" id="UP000712600"/>
    </source>
</evidence>
<dbReference type="AlphaFoldDB" id="A0A8S9NF86"/>
<accession>A0A8S9NF86</accession>
<evidence type="ECO:0000313" key="1">
    <source>
        <dbReference type="EMBL" id="KAF3500528.1"/>
    </source>
</evidence>
<proteinExistence type="predicted"/>
<organism evidence="1 2">
    <name type="scientific">Brassica cretica</name>
    <name type="common">Mustard</name>
    <dbReference type="NCBI Taxonomy" id="69181"/>
    <lineage>
        <taxon>Eukaryota</taxon>
        <taxon>Viridiplantae</taxon>
        <taxon>Streptophyta</taxon>
        <taxon>Embryophyta</taxon>
        <taxon>Tracheophyta</taxon>
        <taxon>Spermatophyta</taxon>
        <taxon>Magnoliopsida</taxon>
        <taxon>eudicotyledons</taxon>
        <taxon>Gunneridae</taxon>
        <taxon>Pentapetalae</taxon>
        <taxon>rosids</taxon>
        <taxon>malvids</taxon>
        <taxon>Brassicales</taxon>
        <taxon>Brassicaceae</taxon>
        <taxon>Brassiceae</taxon>
        <taxon>Brassica</taxon>
    </lineage>
</organism>
<gene>
    <name evidence="1" type="ORF">F2Q69_00040708</name>
</gene>
<name>A0A8S9NF86_BRACR</name>